<proteinExistence type="predicted"/>
<dbReference type="InterPro" id="IPR000086">
    <property type="entry name" value="NUDIX_hydrolase_dom"/>
</dbReference>
<dbReference type="CDD" id="cd18880">
    <property type="entry name" value="NUDIX_ADPRase"/>
    <property type="match status" value="1"/>
</dbReference>
<gene>
    <name evidence="4" type="ORF">ABT58_10355</name>
</gene>
<dbReference type="OrthoDB" id="9810648at2"/>
<evidence type="ECO:0000313" key="5">
    <source>
        <dbReference type="Proteomes" id="UP000036426"/>
    </source>
</evidence>
<dbReference type="PANTHER" id="PTHR43046:SF16">
    <property type="entry name" value="ADP-RIBOSE PYROPHOSPHATASE YJHB-RELATED"/>
    <property type="match status" value="1"/>
</dbReference>
<organism evidence="4 5">
    <name type="scientific">Photobacterium aphoticum</name>
    <dbReference type="NCBI Taxonomy" id="754436"/>
    <lineage>
        <taxon>Bacteria</taxon>
        <taxon>Pseudomonadati</taxon>
        <taxon>Pseudomonadota</taxon>
        <taxon>Gammaproteobacteria</taxon>
        <taxon>Vibrionales</taxon>
        <taxon>Vibrionaceae</taxon>
        <taxon>Photobacterium</taxon>
    </lineage>
</organism>
<keyword evidence="2" id="KW-0378">Hydrolase</keyword>
<feature type="domain" description="Nudix hydrolase" evidence="3">
    <location>
        <begin position="1"/>
        <end position="143"/>
    </location>
</feature>
<dbReference type="Proteomes" id="UP000036426">
    <property type="component" value="Unassembled WGS sequence"/>
</dbReference>
<dbReference type="EMBL" id="LDOV01000018">
    <property type="protein sequence ID" value="KLV00944.1"/>
    <property type="molecule type" value="Genomic_DNA"/>
</dbReference>
<evidence type="ECO:0000256" key="2">
    <source>
        <dbReference type="ARBA" id="ARBA00022801"/>
    </source>
</evidence>
<dbReference type="Gene3D" id="3.90.79.10">
    <property type="entry name" value="Nucleoside Triphosphate Pyrophosphohydrolase"/>
    <property type="match status" value="1"/>
</dbReference>
<protein>
    <submittedName>
        <fullName evidence="4">Pyrophosphatase</fullName>
    </submittedName>
</protein>
<evidence type="ECO:0000256" key="1">
    <source>
        <dbReference type="ARBA" id="ARBA00001946"/>
    </source>
</evidence>
<evidence type="ECO:0000259" key="3">
    <source>
        <dbReference type="PROSITE" id="PS51462"/>
    </source>
</evidence>
<evidence type="ECO:0000313" key="4">
    <source>
        <dbReference type="EMBL" id="KLV00944.1"/>
    </source>
</evidence>
<dbReference type="RefSeq" id="WP_047874331.1">
    <property type="nucleotide sequence ID" value="NZ_BMYC01000017.1"/>
</dbReference>
<keyword evidence="5" id="KW-1185">Reference proteome</keyword>
<dbReference type="AlphaFoldDB" id="A0A0J1GNA5"/>
<accession>A0A0J1GNA5</accession>
<dbReference type="PATRIC" id="fig|754436.4.peg.2195"/>
<dbReference type="Pfam" id="PF00293">
    <property type="entry name" value="NUDIX"/>
    <property type="match status" value="1"/>
</dbReference>
<dbReference type="GO" id="GO:0016787">
    <property type="term" value="F:hydrolase activity"/>
    <property type="evidence" value="ECO:0007669"/>
    <property type="project" value="UniProtKB-KW"/>
</dbReference>
<dbReference type="InterPro" id="IPR015797">
    <property type="entry name" value="NUDIX_hydrolase-like_dom_sf"/>
</dbReference>
<dbReference type="PANTHER" id="PTHR43046">
    <property type="entry name" value="GDP-MANNOSE MANNOSYL HYDROLASE"/>
    <property type="match status" value="1"/>
</dbReference>
<comment type="cofactor">
    <cofactor evidence="1">
        <name>Mg(2+)</name>
        <dbReference type="ChEBI" id="CHEBI:18420"/>
    </cofactor>
</comment>
<dbReference type="SUPFAM" id="SSF55811">
    <property type="entry name" value="Nudix"/>
    <property type="match status" value="1"/>
</dbReference>
<name>A0A0J1GNA5_9GAMM</name>
<reference evidence="4 5" key="1">
    <citation type="submission" date="2015-05" db="EMBL/GenBank/DDBJ databases">
        <title>Photobacterium galathea sp. nov.</title>
        <authorList>
            <person name="Machado H."/>
            <person name="Gram L."/>
        </authorList>
    </citation>
    <scope>NUCLEOTIDE SEQUENCE [LARGE SCALE GENOMIC DNA]</scope>
    <source>
        <strain evidence="4 5">DSM 25995</strain>
    </source>
</reference>
<comment type="caution">
    <text evidence="4">The sequence shown here is derived from an EMBL/GenBank/DDBJ whole genome shotgun (WGS) entry which is preliminary data.</text>
</comment>
<dbReference type="PROSITE" id="PS51462">
    <property type="entry name" value="NUDIX"/>
    <property type="match status" value="1"/>
</dbReference>
<sequence length="165" mass="18766">MKHRIRAAGVLMENHRILLMRVKDASGEYYIPPGGGVEPGDISTKAALVRECLEETGLHVQVGELLAVREFHETPQAMSSEMTRYHAEFFYHIASYHGIPHIDNLQGLNDEHYIQAVEWVSVHDVVTLRTYPADLAQLILRAQQQQYSLHLGCYIQGDNDHINHL</sequence>